<evidence type="ECO:0000256" key="13">
    <source>
        <dbReference type="ARBA" id="ARBA00042859"/>
    </source>
</evidence>
<sequence>MAFGITGVIASPEAATALAQGTYGFAVSCTLILGFILNLVFARITKFKNIFFTTGHSLFFSCVLVLIMKAHGFDNTITIL</sequence>
<comment type="function">
    <text evidence="10">The phosphoenolpyruvate-dependent sugar phosphotransferase system (sugar PTS), a major carbohydrate active transport system, catalyzes the phosphorylation of incoming sugar substrates concomitantly with their translocation across the cell membrane. The enzyme II UlaABC PTS system is involved in ascorbate transport.</text>
</comment>
<dbReference type="PANTHER" id="PTHR33843:SF4">
    <property type="entry name" value="ASCORBATE-SPECIFIC PTS SYSTEM EIIC COMPONENT"/>
    <property type="match status" value="1"/>
</dbReference>
<keyword evidence="8 14" id="KW-1133">Transmembrane helix</keyword>
<keyword evidence="9 14" id="KW-0472">Membrane</keyword>
<evidence type="ECO:0000256" key="1">
    <source>
        <dbReference type="ARBA" id="ARBA00004651"/>
    </source>
</evidence>
<keyword evidence="6" id="KW-0598">Phosphotransferase system</keyword>
<accession>A0A381KLF6</accession>
<evidence type="ECO:0000256" key="2">
    <source>
        <dbReference type="ARBA" id="ARBA00011738"/>
    </source>
</evidence>
<dbReference type="InterPro" id="IPR051562">
    <property type="entry name" value="Ascorbate-PTS_EIIC"/>
</dbReference>
<organism evidence="15">
    <name type="scientific">Clostridioides difficile</name>
    <name type="common">Peptoclostridium difficile</name>
    <dbReference type="NCBI Taxonomy" id="1496"/>
    <lineage>
        <taxon>Bacteria</taxon>
        <taxon>Bacillati</taxon>
        <taxon>Bacillota</taxon>
        <taxon>Clostridia</taxon>
        <taxon>Peptostreptococcales</taxon>
        <taxon>Peptostreptococcaceae</taxon>
        <taxon>Clostridioides</taxon>
    </lineage>
</organism>
<evidence type="ECO:0000313" key="15">
    <source>
        <dbReference type="EMBL" id="SUY83474.1"/>
    </source>
</evidence>
<dbReference type="InterPro" id="IPR004703">
    <property type="entry name" value="PTS_sugar-sp_permease"/>
</dbReference>
<feature type="transmembrane region" description="Helical" evidence="14">
    <location>
        <begin position="49"/>
        <end position="68"/>
    </location>
</feature>
<keyword evidence="3" id="KW-0813">Transport</keyword>
<evidence type="ECO:0000256" key="11">
    <source>
        <dbReference type="ARBA" id="ARBA00038218"/>
    </source>
</evidence>
<comment type="similarity">
    <text evidence="11">Belongs to the UlaA family.</text>
</comment>
<evidence type="ECO:0000256" key="14">
    <source>
        <dbReference type="SAM" id="Phobius"/>
    </source>
</evidence>
<comment type="subunit">
    <text evidence="2">Homodimer.</text>
</comment>
<evidence type="ECO:0000256" key="8">
    <source>
        <dbReference type="ARBA" id="ARBA00022989"/>
    </source>
</evidence>
<evidence type="ECO:0000256" key="10">
    <source>
        <dbReference type="ARBA" id="ARBA00037387"/>
    </source>
</evidence>
<dbReference type="GO" id="GO:0005886">
    <property type="term" value="C:plasma membrane"/>
    <property type="evidence" value="ECO:0007669"/>
    <property type="project" value="UniProtKB-SubCell"/>
</dbReference>
<evidence type="ECO:0000256" key="9">
    <source>
        <dbReference type="ARBA" id="ARBA00023136"/>
    </source>
</evidence>
<gene>
    <name evidence="15" type="ORF">NCTC13307_04597</name>
</gene>
<keyword evidence="7 14" id="KW-0812">Transmembrane</keyword>
<evidence type="ECO:0000256" key="3">
    <source>
        <dbReference type="ARBA" id="ARBA00022448"/>
    </source>
</evidence>
<keyword evidence="4" id="KW-1003">Cell membrane</keyword>
<dbReference type="AlphaFoldDB" id="A0A381KLF6"/>
<comment type="subcellular location">
    <subcellularLocation>
        <location evidence="1">Cell membrane</location>
        <topology evidence="1">Multi-pass membrane protein</topology>
    </subcellularLocation>
</comment>
<dbReference type="Pfam" id="PF03611">
    <property type="entry name" value="EIIC-GAT"/>
    <property type="match status" value="1"/>
</dbReference>
<dbReference type="PANTHER" id="PTHR33843">
    <property type="entry name" value="ASCORBATE-SPECIFIC PTS SYSTEM EIIC COMPONENT"/>
    <property type="match status" value="1"/>
</dbReference>
<proteinExistence type="inferred from homology"/>
<reference evidence="15" key="1">
    <citation type="submission" date="2018-06" db="EMBL/GenBank/DDBJ databases">
        <authorList>
            <consortium name="Pathogen Informatics"/>
            <person name="Doyle S."/>
        </authorList>
    </citation>
    <scope>NUCLEOTIDE SEQUENCE</scope>
    <source>
        <strain evidence="15">NCTC13307</strain>
    </source>
</reference>
<keyword evidence="5" id="KW-0762">Sugar transport</keyword>
<dbReference type="EMBL" id="UFWD01000002">
    <property type="protein sequence ID" value="SUY83474.1"/>
    <property type="molecule type" value="Genomic_DNA"/>
</dbReference>
<evidence type="ECO:0000256" key="7">
    <source>
        <dbReference type="ARBA" id="ARBA00022692"/>
    </source>
</evidence>
<evidence type="ECO:0000256" key="5">
    <source>
        <dbReference type="ARBA" id="ARBA00022597"/>
    </source>
</evidence>
<evidence type="ECO:0000256" key="12">
    <source>
        <dbReference type="ARBA" id="ARBA00039702"/>
    </source>
</evidence>
<dbReference type="GO" id="GO:0009401">
    <property type="term" value="P:phosphoenolpyruvate-dependent sugar phosphotransferase system"/>
    <property type="evidence" value="ECO:0007669"/>
    <property type="project" value="UniProtKB-KW"/>
</dbReference>
<feature type="transmembrane region" description="Helical" evidence="14">
    <location>
        <begin position="23"/>
        <end position="42"/>
    </location>
</feature>
<name>A0A381KLF6_CLODI</name>
<evidence type="ECO:0000256" key="6">
    <source>
        <dbReference type="ARBA" id="ARBA00022683"/>
    </source>
</evidence>
<protein>
    <recommendedName>
        <fullName evidence="12">Ascorbate-specific PTS system EIIC component</fullName>
    </recommendedName>
    <alternativeName>
        <fullName evidence="13">Ascorbate-specific permease IIC component UlaA</fullName>
    </alternativeName>
</protein>
<evidence type="ECO:0000256" key="4">
    <source>
        <dbReference type="ARBA" id="ARBA00022475"/>
    </source>
</evidence>